<name>A0A2P2E0L4_9LEPT</name>
<evidence type="ECO:0000313" key="2">
    <source>
        <dbReference type="Proteomes" id="UP000245133"/>
    </source>
</evidence>
<sequence>MCSLQGETRYSSETERYGLLKQRAAIGTEYFTLLVGGQYRSSNLIIQSPVGSHLRMPDEERNESKWFVDVKSKDFHFGEVWGSFLLVQSFNFELQKQTVQSSFLDTFRSGNTVYGSNRQVQNLGTEVTGHITNIMPVFYVGDREKEFFRIGFGFGPSLVKMKGNPDFFNGNSEEAPLLALQGAGTTQEKIDRFGDLALLRNGKPETDPINVYLLSRLSEGNNLELFGLYQYSKGNLDLGRLNGFTYYLLSQNSEANLTPLQIVSLMNVARSDLKLKEKYVSSFYLFFEIPFYDVTFRFGYGGPLYYQENYRVRFHNIDLSLYIPIDF</sequence>
<dbReference type="AlphaFoldDB" id="A0A2P2E0L4"/>
<protein>
    <submittedName>
        <fullName evidence="1">Uncharacterized protein</fullName>
    </submittedName>
</protein>
<comment type="caution">
    <text evidence="1">The sequence shown here is derived from an EMBL/GenBank/DDBJ whole genome shotgun (WGS) entry which is preliminary data.</text>
</comment>
<organism evidence="1 2">
    <name type="scientific">Leptospira ryugenii</name>
    <dbReference type="NCBI Taxonomy" id="1917863"/>
    <lineage>
        <taxon>Bacteria</taxon>
        <taxon>Pseudomonadati</taxon>
        <taxon>Spirochaetota</taxon>
        <taxon>Spirochaetia</taxon>
        <taxon>Leptospirales</taxon>
        <taxon>Leptospiraceae</taxon>
        <taxon>Leptospira</taxon>
    </lineage>
</organism>
<dbReference type="EMBL" id="BFBB01000005">
    <property type="protein sequence ID" value="GBF50427.1"/>
    <property type="molecule type" value="Genomic_DNA"/>
</dbReference>
<dbReference type="Proteomes" id="UP000245133">
    <property type="component" value="Unassembled WGS sequence"/>
</dbReference>
<reference evidence="1 2" key="1">
    <citation type="submission" date="2018-02" db="EMBL/GenBank/DDBJ databases">
        <title>Novel Leptospira species isolated from soil and water in Japan.</title>
        <authorList>
            <person name="Nakao R."/>
            <person name="Masuzawa T."/>
        </authorList>
    </citation>
    <scope>NUCLEOTIDE SEQUENCE [LARGE SCALE GENOMIC DNA]</scope>
    <source>
        <strain evidence="1 2">YH101</strain>
    </source>
</reference>
<keyword evidence="2" id="KW-1185">Reference proteome</keyword>
<dbReference type="OrthoDB" id="342161at2"/>
<gene>
    <name evidence="1" type="ORF">LPTSP4_19520</name>
</gene>
<accession>A0A2P2E0L4</accession>
<dbReference type="RefSeq" id="WP_108976355.1">
    <property type="nucleotide sequence ID" value="NZ_BFBB01000005.1"/>
</dbReference>
<proteinExistence type="predicted"/>
<evidence type="ECO:0000313" key="1">
    <source>
        <dbReference type="EMBL" id="GBF50427.1"/>
    </source>
</evidence>